<reference evidence="2" key="2">
    <citation type="submission" date="2021-01" db="EMBL/GenBank/DDBJ databases">
        <authorList>
            <person name="Schikora-Tamarit M.A."/>
        </authorList>
    </citation>
    <scope>NUCLEOTIDE SEQUENCE</scope>
    <source>
        <strain evidence="2">CBS2887</strain>
    </source>
</reference>
<evidence type="ECO:0000256" key="1">
    <source>
        <dbReference type="SAM" id="Phobius"/>
    </source>
</evidence>
<keyword evidence="1" id="KW-1133">Transmembrane helix</keyword>
<accession>A0A9P8TDM1</accession>
<feature type="transmembrane region" description="Helical" evidence="1">
    <location>
        <begin position="69"/>
        <end position="92"/>
    </location>
</feature>
<evidence type="ECO:0000313" key="2">
    <source>
        <dbReference type="EMBL" id="KAH3675618.1"/>
    </source>
</evidence>
<name>A0A9P8TDM1_WICPI</name>
<feature type="transmembrane region" description="Helical" evidence="1">
    <location>
        <begin position="33"/>
        <end position="57"/>
    </location>
</feature>
<gene>
    <name evidence="2" type="ORF">WICPIJ_009322</name>
</gene>
<reference evidence="2" key="1">
    <citation type="journal article" date="2021" name="Open Biol.">
        <title>Shared evolutionary footprints suggest mitochondrial oxidative damage underlies multiple complex I losses in fungi.</title>
        <authorList>
            <person name="Schikora-Tamarit M.A."/>
            <person name="Marcet-Houben M."/>
            <person name="Nosek J."/>
            <person name="Gabaldon T."/>
        </authorList>
    </citation>
    <scope>NUCLEOTIDE SEQUENCE</scope>
    <source>
        <strain evidence="2">CBS2887</strain>
    </source>
</reference>
<sequence>MRTREFSWSIWLHGDSSSPGWFDRGCGGYCPWLWLWLLLWLWLWLWLWLLLWLWLWCSGKPELGPSEELIIEPLLMLLLSRVLPALALLRYIEAEPEEGFEFCIENLDDSVLLEVETYELSLFGNWEICGLWL</sequence>
<keyword evidence="1" id="KW-0472">Membrane</keyword>
<organism evidence="2 3">
    <name type="scientific">Wickerhamomyces pijperi</name>
    <name type="common">Yeast</name>
    <name type="synonym">Pichia pijperi</name>
    <dbReference type="NCBI Taxonomy" id="599730"/>
    <lineage>
        <taxon>Eukaryota</taxon>
        <taxon>Fungi</taxon>
        <taxon>Dikarya</taxon>
        <taxon>Ascomycota</taxon>
        <taxon>Saccharomycotina</taxon>
        <taxon>Saccharomycetes</taxon>
        <taxon>Phaffomycetales</taxon>
        <taxon>Wickerhamomycetaceae</taxon>
        <taxon>Wickerhamomyces</taxon>
    </lineage>
</organism>
<protein>
    <submittedName>
        <fullName evidence="2">Uncharacterized protein</fullName>
    </submittedName>
</protein>
<proteinExistence type="predicted"/>
<dbReference type="EMBL" id="JAEUBG010005385">
    <property type="protein sequence ID" value="KAH3675618.1"/>
    <property type="molecule type" value="Genomic_DNA"/>
</dbReference>
<keyword evidence="3" id="KW-1185">Reference proteome</keyword>
<keyword evidence="1" id="KW-0812">Transmembrane</keyword>
<evidence type="ECO:0000313" key="3">
    <source>
        <dbReference type="Proteomes" id="UP000774326"/>
    </source>
</evidence>
<comment type="caution">
    <text evidence="2">The sequence shown here is derived from an EMBL/GenBank/DDBJ whole genome shotgun (WGS) entry which is preliminary data.</text>
</comment>
<dbReference type="Proteomes" id="UP000774326">
    <property type="component" value="Unassembled WGS sequence"/>
</dbReference>
<dbReference type="AlphaFoldDB" id="A0A9P8TDM1"/>